<dbReference type="EMBL" id="VSIV01000088">
    <property type="protein sequence ID" value="TYB33919.1"/>
    <property type="molecule type" value="Genomic_DNA"/>
</dbReference>
<dbReference type="AlphaFoldDB" id="A0A5D0MS80"/>
<protein>
    <submittedName>
        <fullName evidence="3">Glycosyltransferase</fullName>
    </submittedName>
</protein>
<reference evidence="3 4" key="1">
    <citation type="submission" date="2019-08" db="EMBL/GenBank/DDBJ databases">
        <title>Genomic characterization of a novel candidate phylum (ARYD3) from a high temperature, high salinity tertiary oil reservoir in north central Oklahoma, USA.</title>
        <authorList>
            <person name="Youssef N.H."/>
            <person name="Yadav A."/>
            <person name="Elshahed M.S."/>
        </authorList>
    </citation>
    <scope>NUCLEOTIDE SEQUENCE [LARGE SCALE GENOMIC DNA]</scope>
    <source>
        <strain evidence="3">ARYD1</strain>
    </source>
</reference>
<comment type="caution">
    <text evidence="3">The sequence shown here is derived from an EMBL/GenBank/DDBJ whole genome shotgun (WGS) entry which is preliminary data.</text>
</comment>
<dbReference type="Gene3D" id="3.40.50.2000">
    <property type="entry name" value="Glycogen Phosphorylase B"/>
    <property type="match status" value="2"/>
</dbReference>
<keyword evidence="3" id="KW-0808">Transferase</keyword>
<dbReference type="CDD" id="cd03795">
    <property type="entry name" value="GT4_WfcD-like"/>
    <property type="match status" value="1"/>
</dbReference>
<dbReference type="Pfam" id="PF13439">
    <property type="entry name" value="Glyco_transf_4"/>
    <property type="match status" value="1"/>
</dbReference>
<gene>
    <name evidence="3" type="ORF">FXF49_03870</name>
</gene>
<sequence length="370" mass="42424">MKVLHFYKTYYPETVGGVEKVINEIAQGAIRHGVETTVMTLSPSCREETVQIDGHLVYRCKINFELSSTPFSFKAFSMFRQLSRDADIIHYHFPYPFADLMHFLSRIKKPSLVTYHSDIIKQKNMVKLYRPLKRWFLKNVDKIVATSPNYLKSSDILGKYKEKVKVIPIGIDKSSYPELDVEKLEYYKNLLGDKFFLFTGVLRYYKGLHILIEAARYVDDVPIVLIGAGPIEEELKEHAQRLGVNNVYFLGYLPEEDKVALLNLCYAKVFPSHLRSEAFGISLLEGAMYGKPMISSEIGTGTTHINIDGETGIVVPPSDSAALGEAMRKLLDNPELAAEYGRNAEYRYKKFFTAERMSREYFELYKSILK</sequence>
<dbReference type="SUPFAM" id="SSF53756">
    <property type="entry name" value="UDP-Glycosyltransferase/glycogen phosphorylase"/>
    <property type="match status" value="1"/>
</dbReference>
<dbReference type="PANTHER" id="PTHR12526:SF627">
    <property type="entry name" value="D-RHAMNOSYLTRANSFERASE WBPZ"/>
    <property type="match status" value="1"/>
</dbReference>
<dbReference type="PANTHER" id="PTHR12526">
    <property type="entry name" value="GLYCOSYLTRANSFERASE"/>
    <property type="match status" value="1"/>
</dbReference>
<name>A0A5D0MS80_FLESI</name>
<dbReference type="Proteomes" id="UP000323337">
    <property type="component" value="Unassembled WGS sequence"/>
</dbReference>
<dbReference type="InterPro" id="IPR001296">
    <property type="entry name" value="Glyco_trans_1"/>
</dbReference>
<evidence type="ECO:0000313" key="4">
    <source>
        <dbReference type="Proteomes" id="UP000323337"/>
    </source>
</evidence>
<evidence type="ECO:0000259" key="1">
    <source>
        <dbReference type="Pfam" id="PF00534"/>
    </source>
</evidence>
<dbReference type="RefSeq" id="WP_303700591.1">
    <property type="nucleotide sequence ID" value="NZ_VSIV01000088.1"/>
</dbReference>
<feature type="domain" description="Glycosyl transferase family 1" evidence="1">
    <location>
        <begin position="192"/>
        <end position="345"/>
    </location>
</feature>
<dbReference type="Pfam" id="PF00534">
    <property type="entry name" value="Glycos_transf_1"/>
    <property type="match status" value="1"/>
</dbReference>
<accession>A0A5D0MS80</accession>
<evidence type="ECO:0000259" key="2">
    <source>
        <dbReference type="Pfam" id="PF13439"/>
    </source>
</evidence>
<organism evidence="3 4">
    <name type="scientific">Flexistipes sinusarabici</name>
    <dbReference type="NCBI Taxonomy" id="2352"/>
    <lineage>
        <taxon>Bacteria</taxon>
        <taxon>Pseudomonadati</taxon>
        <taxon>Deferribacterota</taxon>
        <taxon>Deferribacteres</taxon>
        <taxon>Deferribacterales</taxon>
        <taxon>Flexistipitaceae</taxon>
        <taxon>Flexistipes</taxon>
    </lineage>
</organism>
<evidence type="ECO:0000313" key="3">
    <source>
        <dbReference type="EMBL" id="TYB33919.1"/>
    </source>
</evidence>
<feature type="domain" description="Glycosyltransferase subfamily 4-like N-terminal" evidence="2">
    <location>
        <begin position="15"/>
        <end position="173"/>
    </location>
</feature>
<dbReference type="InterPro" id="IPR028098">
    <property type="entry name" value="Glyco_trans_4-like_N"/>
</dbReference>
<dbReference type="GO" id="GO:0016757">
    <property type="term" value="F:glycosyltransferase activity"/>
    <property type="evidence" value="ECO:0007669"/>
    <property type="project" value="InterPro"/>
</dbReference>
<proteinExistence type="predicted"/>